<protein>
    <submittedName>
        <fullName evidence="1">Uncharacterized protein</fullName>
    </submittedName>
</protein>
<gene>
    <name evidence="1" type="ORF">CAPSK01_000847</name>
</gene>
<proteinExistence type="predicted"/>
<dbReference type="Proteomes" id="UP000019812">
    <property type="component" value="Unassembled WGS sequence"/>
</dbReference>
<sequence length="75" mass="8372">MRTIGHRKERPISFSASAAFLAEGARFNDEIHRLPTGQSTCIPKGVFHFKTHEDANHHQAECLVRCMAAAALARR</sequence>
<dbReference type="AlphaFoldDB" id="A0A084Y3S9"/>
<reference evidence="1 2" key="1">
    <citation type="submission" date="2014-07" db="EMBL/GenBank/DDBJ databases">
        <title>Expanding our view of genomic diversity in Candidatus Accumulibacter clades.</title>
        <authorList>
            <person name="Skennerton C.T."/>
            <person name="Barr J.J."/>
            <person name="Slater F.R."/>
            <person name="Bond P.L."/>
            <person name="Tyson G.W."/>
        </authorList>
    </citation>
    <scope>NUCLEOTIDE SEQUENCE [LARGE SCALE GENOMIC DNA]</scope>
    <source>
        <strain evidence="2">SK-01</strain>
    </source>
</reference>
<organism evidence="1 2">
    <name type="scientific">Candidatus Accumulibacter vicinus</name>
    <dbReference type="NCBI Taxonomy" id="2954382"/>
    <lineage>
        <taxon>Bacteria</taxon>
        <taxon>Pseudomonadati</taxon>
        <taxon>Pseudomonadota</taxon>
        <taxon>Betaproteobacteria</taxon>
        <taxon>Candidatus Accumulibacter</taxon>
    </lineage>
</organism>
<dbReference type="EMBL" id="JDSS02000015">
    <property type="protein sequence ID" value="KFB69373.1"/>
    <property type="molecule type" value="Genomic_DNA"/>
</dbReference>
<name>A0A084Y3S9_9PROT</name>
<evidence type="ECO:0000313" key="1">
    <source>
        <dbReference type="EMBL" id="KFB69373.1"/>
    </source>
</evidence>
<dbReference type="STRING" id="1457154.CAPSK01_000847"/>
<accession>A0A084Y3S9</accession>
<evidence type="ECO:0000313" key="2">
    <source>
        <dbReference type="Proteomes" id="UP000019812"/>
    </source>
</evidence>
<comment type="caution">
    <text evidence="1">The sequence shown here is derived from an EMBL/GenBank/DDBJ whole genome shotgun (WGS) entry which is preliminary data.</text>
</comment>
<dbReference type="RefSeq" id="WP_034922719.1">
    <property type="nucleotide sequence ID" value="NZ_JDSS02000015.1"/>
</dbReference>